<reference evidence="4 5" key="1">
    <citation type="submission" date="2024-06" db="EMBL/GenBank/DDBJ databases">
        <title>The Natural Products Discovery Center: Release of the First 8490 Sequenced Strains for Exploring Actinobacteria Biosynthetic Diversity.</title>
        <authorList>
            <person name="Kalkreuter E."/>
            <person name="Kautsar S.A."/>
            <person name="Yang D."/>
            <person name="Bader C.D."/>
            <person name="Teijaro C.N."/>
            <person name="Fluegel L."/>
            <person name="Davis C.M."/>
            <person name="Simpson J.R."/>
            <person name="Lauterbach L."/>
            <person name="Steele A.D."/>
            <person name="Gui C."/>
            <person name="Meng S."/>
            <person name="Li G."/>
            <person name="Viehrig K."/>
            <person name="Ye F."/>
            <person name="Su P."/>
            <person name="Kiefer A.F."/>
            <person name="Nichols A."/>
            <person name="Cepeda A.J."/>
            <person name="Yan W."/>
            <person name="Fan B."/>
            <person name="Jiang Y."/>
            <person name="Adhikari A."/>
            <person name="Zheng C.-J."/>
            <person name="Schuster L."/>
            <person name="Cowan T.M."/>
            <person name="Smanski M.J."/>
            <person name="Chevrette M.G."/>
            <person name="De Carvalho L.P.S."/>
            <person name="Shen B."/>
        </authorList>
    </citation>
    <scope>NUCLEOTIDE SEQUENCE [LARGE SCALE GENOMIC DNA]</scope>
    <source>
        <strain evidence="4 5">NPDC038104</strain>
    </source>
</reference>
<keyword evidence="1" id="KW-0732">Signal</keyword>
<accession>A0ABV2YH94</accession>
<feature type="region of interest" description="Disordered" evidence="2">
    <location>
        <begin position="35"/>
        <end position="75"/>
    </location>
</feature>
<organism evidence="4 5">
    <name type="scientific">Streptomyces fragilis</name>
    <dbReference type="NCBI Taxonomy" id="67301"/>
    <lineage>
        <taxon>Bacteria</taxon>
        <taxon>Bacillati</taxon>
        <taxon>Actinomycetota</taxon>
        <taxon>Actinomycetes</taxon>
        <taxon>Kitasatosporales</taxon>
        <taxon>Streptomycetaceae</taxon>
        <taxon>Streptomyces</taxon>
    </lineage>
</organism>
<evidence type="ECO:0000313" key="5">
    <source>
        <dbReference type="Proteomes" id="UP001550850"/>
    </source>
</evidence>
<dbReference type="Gene3D" id="2.70.70.10">
    <property type="entry name" value="Glucose Permease (Domain IIA)"/>
    <property type="match status" value="1"/>
</dbReference>
<dbReference type="InterPro" id="IPR016047">
    <property type="entry name" value="M23ase_b-sheet_dom"/>
</dbReference>
<dbReference type="PANTHER" id="PTHR21666:SF289">
    <property type="entry name" value="L-ALA--D-GLU ENDOPEPTIDASE"/>
    <property type="match status" value="1"/>
</dbReference>
<keyword evidence="5" id="KW-1185">Reference proteome</keyword>
<feature type="compositionally biased region" description="Basic and acidic residues" evidence="2">
    <location>
        <begin position="1"/>
        <end position="13"/>
    </location>
</feature>
<dbReference type="InterPro" id="IPR050570">
    <property type="entry name" value="Cell_wall_metabolism_enzyme"/>
</dbReference>
<dbReference type="InterPro" id="IPR011055">
    <property type="entry name" value="Dup_hybrid_motif"/>
</dbReference>
<evidence type="ECO:0000256" key="2">
    <source>
        <dbReference type="SAM" id="MobiDB-lite"/>
    </source>
</evidence>
<dbReference type="SUPFAM" id="SSF51261">
    <property type="entry name" value="Duplicated hybrid motif"/>
    <property type="match status" value="1"/>
</dbReference>
<comment type="caution">
    <text evidence="4">The sequence shown here is derived from an EMBL/GenBank/DDBJ whole genome shotgun (WGS) entry which is preliminary data.</text>
</comment>
<dbReference type="GO" id="GO:0016787">
    <property type="term" value="F:hydrolase activity"/>
    <property type="evidence" value="ECO:0007669"/>
    <property type="project" value="UniProtKB-KW"/>
</dbReference>
<dbReference type="EC" id="3.4.-.-" evidence="4"/>
<protein>
    <submittedName>
        <fullName evidence="4">M23 family metallopeptidase</fullName>
        <ecNumber evidence="4">3.4.-.-</ecNumber>
    </submittedName>
</protein>
<dbReference type="CDD" id="cd12797">
    <property type="entry name" value="M23_peptidase"/>
    <property type="match status" value="1"/>
</dbReference>
<feature type="compositionally biased region" description="Pro residues" evidence="2">
    <location>
        <begin position="38"/>
        <end position="49"/>
    </location>
</feature>
<proteinExistence type="predicted"/>
<feature type="domain" description="M23ase beta-sheet core" evidence="3">
    <location>
        <begin position="105"/>
        <end position="202"/>
    </location>
</feature>
<evidence type="ECO:0000256" key="1">
    <source>
        <dbReference type="ARBA" id="ARBA00022729"/>
    </source>
</evidence>
<evidence type="ECO:0000259" key="3">
    <source>
        <dbReference type="Pfam" id="PF01551"/>
    </source>
</evidence>
<keyword evidence="4" id="KW-0378">Hydrolase</keyword>
<dbReference type="Proteomes" id="UP001550850">
    <property type="component" value="Unassembled WGS sequence"/>
</dbReference>
<dbReference type="PANTHER" id="PTHR21666">
    <property type="entry name" value="PEPTIDASE-RELATED"/>
    <property type="match status" value="1"/>
</dbReference>
<feature type="region of interest" description="Disordered" evidence="2">
    <location>
        <begin position="1"/>
        <end position="23"/>
    </location>
</feature>
<dbReference type="EMBL" id="JBEZUR010000015">
    <property type="protein sequence ID" value="MEU3555098.1"/>
    <property type="molecule type" value="Genomic_DNA"/>
</dbReference>
<feature type="compositionally biased region" description="Low complexity" evidence="2">
    <location>
        <begin position="57"/>
        <end position="73"/>
    </location>
</feature>
<evidence type="ECO:0000313" key="4">
    <source>
        <dbReference type="EMBL" id="MEU3555098.1"/>
    </source>
</evidence>
<sequence length="232" mass="23649">MRRDARAHRNDRTHGRRRRSGWTLAVLAGALLGAAAAPEPPPVPAPGSGPGPGSGPSGPAVPGVPSQVPSGPAAEVPRIARNWPVGVRPSVLRGWEPPPSAYGRGHRGVDLAAGAGAEVRSVAAGRVSFAGRVAGRGVVSVELTGTGDPPLRTTFQPVSPEVRRGDAVGAGAVLGGLGAGDHCGGAVCLHWGLRRGPAYLDPLTLLPFHLLTPLPPRLLPVPPGLPLPQRWP</sequence>
<gene>
    <name evidence="4" type="ORF">AB0E65_12920</name>
</gene>
<name>A0ABV2YH94_9ACTN</name>
<dbReference type="Pfam" id="PF01551">
    <property type="entry name" value="Peptidase_M23"/>
    <property type="match status" value="1"/>
</dbReference>